<gene>
    <name evidence="2" type="ORF">COX15_00720</name>
</gene>
<reference evidence="2 3" key="1">
    <citation type="submission" date="2017-09" db="EMBL/GenBank/DDBJ databases">
        <title>Depth-based differentiation of microbial function through sediment-hosted aquifers and enrichment of novel symbionts in the deep terrestrial subsurface.</title>
        <authorList>
            <person name="Probst A.J."/>
            <person name="Ladd B."/>
            <person name="Jarett J.K."/>
            <person name="Geller-Mcgrath D.E."/>
            <person name="Sieber C.M."/>
            <person name="Emerson J.B."/>
            <person name="Anantharaman K."/>
            <person name="Thomas B.C."/>
            <person name="Malmstrom R."/>
            <person name="Stieglmeier M."/>
            <person name="Klingl A."/>
            <person name="Woyke T."/>
            <person name="Ryan C.M."/>
            <person name="Banfield J.F."/>
        </authorList>
    </citation>
    <scope>NUCLEOTIDE SEQUENCE [LARGE SCALE GENOMIC DNA]</scope>
    <source>
        <strain evidence="2">CG23_combo_of_CG06-09_8_20_14_all_42_19</strain>
    </source>
</reference>
<feature type="region of interest" description="Disordered" evidence="1">
    <location>
        <begin position="34"/>
        <end position="109"/>
    </location>
</feature>
<name>A0A2H0ALZ3_9BACT</name>
<feature type="compositionally biased region" description="Basic and acidic residues" evidence="1">
    <location>
        <begin position="55"/>
        <end position="82"/>
    </location>
</feature>
<protein>
    <submittedName>
        <fullName evidence="2">Uncharacterized protein</fullName>
    </submittedName>
</protein>
<sequence>MKNIVGVIVITSVVTLGGFTYYQLTYDKEIQEPDTGKATISEPVATQNTPDEQTSENKEGTAPVKQEEDKPLPDLDSLKGLEEESGDLFEGIDSFPGGGIEDPLKDVLE</sequence>
<proteinExistence type="predicted"/>
<evidence type="ECO:0000256" key="1">
    <source>
        <dbReference type="SAM" id="MobiDB-lite"/>
    </source>
</evidence>
<comment type="caution">
    <text evidence="2">The sequence shown here is derived from an EMBL/GenBank/DDBJ whole genome shotgun (WGS) entry which is preliminary data.</text>
</comment>
<dbReference type="AlphaFoldDB" id="A0A2H0ALZ3"/>
<evidence type="ECO:0000313" key="2">
    <source>
        <dbReference type="EMBL" id="PIP46414.1"/>
    </source>
</evidence>
<accession>A0A2H0ALZ3</accession>
<dbReference type="EMBL" id="PCSK01000014">
    <property type="protein sequence ID" value="PIP46414.1"/>
    <property type="molecule type" value="Genomic_DNA"/>
</dbReference>
<organism evidence="2 3">
    <name type="scientific">Candidatus Colwellbacteria bacterium CG23_combo_of_CG06-09_8_20_14_all_42_19</name>
    <dbReference type="NCBI Taxonomy" id="1974541"/>
    <lineage>
        <taxon>Bacteria</taxon>
        <taxon>Candidatus Colwelliibacteriota</taxon>
    </lineage>
</organism>
<evidence type="ECO:0000313" key="3">
    <source>
        <dbReference type="Proteomes" id="UP000230007"/>
    </source>
</evidence>
<dbReference type="Proteomes" id="UP000230007">
    <property type="component" value="Unassembled WGS sequence"/>
</dbReference>